<dbReference type="SUPFAM" id="SSF53244">
    <property type="entry name" value="MurD-like peptide ligases, peptide-binding domain"/>
    <property type="match status" value="1"/>
</dbReference>
<dbReference type="PANTHER" id="PTHR43024">
    <property type="entry name" value="UDP-N-ACETYLMURAMOYL-TRIPEPTIDE--D-ALANYL-D-ALANINE LIGASE"/>
    <property type="match status" value="1"/>
</dbReference>
<organism evidence="7 8">
    <name type="scientific">Candidatus Wildermuthbacteria bacterium RIFCSPLOWO2_01_FULL_47_18</name>
    <dbReference type="NCBI Taxonomy" id="1802460"/>
    <lineage>
        <taxon>Bacteria</taxon>
        <taxon>Candidatus Wildermuthiibacteriota</taxon>
    </lineage>
</organism>
<dbReference type="Proteomes" id="UP000177287">
    <property type="component" value="Unassembled WGS sequence"/>
</dbReference>
<dbReference type="Gene3D" id="3.40.1190.10">
    <property type="entry name" value="Mur-like, catalytic domain"/>
    <property type="match status" value="1"/>
</dbReference>
<evidence type="ECO:0000256" key="2">
    <source>
        <dbReference type="ARBA" id="ARBA00022741"/>
    </source>
</evidence>
<keyword evidence="1" id="KW-0436">Ligase</keyword>
<evidence type="ECO:0000313" key="7">
    <source>
        <dbReference type="EMBL" id="OHA72987.1"/>
    </source>
</evidence>
<evidence type="ECO:0000256" key="1">
    <source>
        <dbReference type="ARBA" id="ARBA00022598"/>
    </source>
</evidence>
<keyword evidence="4" id="KW-0812">Transmembrane</keyword>
<feature type="transmembrane region" description="Helical" evidence="4">
    <location>
        <begin position="96"/>
        <end position="115"/>
    </location>
</feature>
<dbReference type="EMBL" id="MHUF01000005">
    <property type="protein sequence ID" value="OHA72987.1"/>
    <property type="molecule type" value="Genomic_DNA"/>
</dbReference>
<reference evidence="7 8" key="1">
    <citation type="journal article" date="2016" name="Nat. Commun.">
        <title>Thousands of microbial genomes shed light on interconnected biogeochemical processes in an aquifer system.</title>
        <authorList>
            <person name="Anantharaman K."/>
            <person name="Brown C.T."/>
            <person name="Hug L.A."/>
            <person name="Sharon I."/>
            <person name="Castelle C.J."/>
            <person name="Probst A.J."/>
            <person name="Thomas B.C."/>
            <person name="Singh A."/>
            <person name="Wilkins M.J."/>
            <person name="Karaoz U."/>
            <person name="Brodie E.L."/>
            <person name="Williams K.H."/>
            <person name="Hubbard S.S."/>
            <person name="Banfield J.F."/>
        </authorList>
    </citation>
    <scope>NUCLEOTIDE SEQUENCE [LARGE SCALE GENOMIC DNA]</scope>
</reference>
<dbReference type="PANTHER" id="PTHR43024:SF1">
    <property type="entry name" value="UDP-N-ACETYLMURAMOYL-TRIPEPTIDE--D-ALANYL-D-ALANINE LIGASE"/>
    <property type="match status" value="1"/>
</dbReference>
<keyword evidence="4" id="KW-0472">Membrane</keyword>
<dbReference type="SUPFAM" id="SSF53623">
    <property type="entry name" value="MurD-like peptide ligases, catalytic domain"/>
    <property type="match status" value="1"/>
</dbReference>
<dbReference type="GO" id="GO:0005524">
    <property type="term" value="F:ATP binding"/>
    <property type="evidence" value="ECO:0007669"/>
    <property type="project" value="UniProtKB-KW"/>
</dbReference>
<dbReference type="InterPro" id="IPR013221">
    <property type="entry name" value="Mur_ligase_cen"/>
</dbReference>
<proteinExistence type="predicted"/>
<evidence type="ECO:0000256" key="3">
    <source>
        <dbReference type="ARBA" id="ARBA00022840"/>
    </source>
</evidence>
<evidence type="ECO:0000259" key="6">
    <source>
        <dbReference type="Pfam" id="PF08245"/>
    </source>
</evidence>
<dbReference type="InterPro" id="IPR036615">
    <property type="entry name" value="Mur_ligase_C_dom_sf"/>
</dbReference>
<comment type="caution">
    <text evidence="7">The sequence shown here is derived from an EMBL/GenBank/DDBJ whole genome shotgun (WGS) entry which is preliminary data.</text>
</comment>
<evidence type="ECO:0000259" key="5">
    <source>
        <dbReference type="Pfam" id="PF02875"/>
    </source>
</evidence>
<dbReference type="InterPro" id="IPR036565">
    <property type="entry name" value="Mur-like_cat_sf"/>
</dbReference>
<keyword evidence="2" id="KW-0547">Nucleotide-binding</keyword>
<dbReference type="Gene3D" id="3.90.190.20">
    <property type="entry name" value="Mur ligase, C-terminal domain"/>
    <property type="match status" value="1"/>
</dbReference>
<dbReference type="InterPro" id="IPR004101">
    <property type="entry name" value="Mur_ligase_C"/>
</dbReference>
<accession>A0A1G2RJM5</accession>
<feature type="domain" description="Mur ligase C-terminal" evidence="5">
    <location>
        <begin position="347"/>
        <end position="468"/>
    </location>
</feature>
<evidence type="ECO:0000313" key="8">
    <source>
        <dbReference type="Proteomes" id="UP000177287"/>
    </source>
</evidence>
<dbReference type="Pfam" id="PF08245">
    <property type="entry name" value="Mur_ligase_M"/>
    <property type="match status" value="1"/>
</dbReference>
<feature type="transmembrane region" description="Helical" evidence="4">
    <location>
        <begin position="121"/>
        <end position="139"/>
    </location>
</feature>
<dbReference type="GO" id="GO:0016881">
    <property type="term" value="F:acid-amino acid ligase activity"/>
    <property type="evidence" value="ECO:0007669"/>
    <property type="project" value="InterPro"/>
</dbReference>
<sequence length="479" mass="53276">MTLLTILWAVRTAKALLFWLYLWQLKEYHIGRFIDHFRTAKGKQIFLNPLFIGKVALFGALFFSTDFAFLLLIFYALEALQVAKQAYARKLLKPVFTKKTLFLLLVSIVFATGFAQDPPSLLLFDVFTPVIVSIIVLLFQPFAALGRQRIIVQARAKRDRFKNLIVIGITGSYGKTSTKEFLAQILSKKFKVLKTKEHQNSEVGISNCILRELKPEHEVFVCEMGAYGRGGIKLLASIAKPTIGVLTGINEQHMATFGSQENIIKTKYELIESLPANGVAFFNVKNNYCLELYNKTAMRKVLYGQDAKFSGEENILGAMAVAKELGMSEAEIASAVSGIGNAFPGVQMKKGKDGITILEAMYSANPTGVLANLEYLKTFPGNPSTGLRARKILVMPCLIELGSAAKVVHQRIGKRIAEICDLAIITTREYFEDLKQGSEKVVFLENPQEIIERIKNTTKSGDVVLLEGRVPSSILTFLQ</sequence>
<dbReference type="AlphaFoldDB" id="A0A1G2RJM5"/>
<keyword evidence="4" id="KW-1133">Transmembrane helix</keyword>
<name>A0A1G2RJM5_9BACT</name>
<gene>
    <name evidence="7" type="ORF">A3A27_00715</name>
</gene>
<evidence type="ECO:0000256" key="4">
    <source>
        <dbReference type="SAM" id="Phobius"/>
    </source>
</evidence>
<dbReference type="Pfam" id="PF02875">
    <property type="entry name" value="Mur_ligase_C"/>
    <property type="match status" value="1"/>
</dbReference>
<protein>
    <submittedName>
        <fullName evidence="7">Uncharacterized protein</fullName>
    </submittedName>
</protein>
<dbReference type="InterPro" id="IPR051046">
    <property type="entry name" value="MurCDEF_CellWall_CoF430Synth"/>
</dbReference>
<feature type="transmembrane region" description="Helical" evidence="4">
    <location>
        <begin position="55"/>
        <end position="75"/>
    </location>
</feature>
<feature type="domain" description="Mur ligase central" evidence="6">
    <location>
        <begin position="169"/>
        <end position="309"/>
    </location>
</feature>
<keyword evidence="3" id="KW-0067">ATP-binding</keyword>